<evidence type="ECO:0000256" key="3">
    <source>
        <dbReference type="ARBA" id="ARBA00004816"/>
    </source>
</evidence>
<evidence type="ECO:0000313" key="17">
    <source>
        <dbReference type="EMBL" id="TNM91744.1"/>
    </source>
</evidence>
<proteinExistence type="inferred from homology"/>
<dbReference type="EMBL" id="SWLE01000015">
    <property type="protein sequence ID" value="TNM91744.1"/>
    <property type="molecule type" value="Genomic_DNA"/>
</dbReference>
<evidence type="ECO:0000256" key="10">
    <source>
        <dbReference type="ARBA" id="ARBA00031814"/>
    </source>
</evidence>
<dbReference type="Pfam" id="PF01791">
    <property type="entry name" value="DeoC"/>
    <property type="match status" value="1"/>
</dbReference>
<dbReference type="Proteomes" id="UP000516260">
    <property type="component" value="Chromosome 22"/>
</dbReference>
<sequence>MSARNPGISLDLEWVSQVRVNTQAVLRRAQHYQALKVPKERWQAAWLLKAVTFIDLTTLSGDDTPSNVHRLCLKAIQPVRRDLLHKMNVQREEVTTAAVCVYPARVADAVTAIKAANACLPVASVATGFPAGQTPLETRVEEVVQAVADGATEIDIVINRNLALTGQWEALYQELCQFRSACADAHMKTILAVGDLDTFTTVYKASLVSMMAGSDFIKTSTGKEAVNATFPVAIVMARAIRDYYLSTGHRVGFKPAGGIRTAQESLLWLALIKEELGSDWLSPHLFRIGASSLLADIERQIYHHVTGHYASYQELPMA</sequence>
<keyword evidence="6" id="KW-0963">Cytoplasm</keyword>
<keyword evidence="7" id="KW-0456">Lyase</keyword>
<name>A0A4Z2BHA4_9TELE</name>
<evidence type="ECO:0000256" key="5">
    <source>
        <dbReference type="ARBA" id="ARBA00012515"/>
    </source>
</evidence>
<evidence type="ECO:0000256" key="9">
    <source>
        <dbReference type="ARBA" id="ARBA00023270"/>
    </source>
</evidence>
<evidence type="ECO:0000313" key="18">
    <source>
        <dbReference type="Proteomes" id="UP000516260"/>
    </source>
</evidence>
<dbReference type="GO" id="GO:0005634">
    <property type="term" value="C:nucleus"/>
    <property type="evidence" value="ECO:0007669"/>
    <property type="project" value="UniProtKB-SubCell"/>
</dbReference>
<keyword evidence="18" id="KW-1185">Reference proteome</keyword>
<dbReference type="PANTHER" id="PTHR10889">
    <property type="entry name" value="DEOXYRIBOSE-PHOSPHATE ALDOLASE"/>
    <property type="match status" value="1"/>
</dbReference>
<feature type="active site" description="Schiff-base intermediate with acetaldehyde" evidence="16">
    <location>
        <position position="218"/>
    </location>
</feature>
<dbReference type="PIRSF" id="PIRSF001357">
    <property type="entry name" value="DeoC"/>
    <property type="match status" value="1"/>
</dbReference>
<protein>
    <recommendedName>
        <fullName evidence="15">Deoxyribose-phosphate aldolase</fullName>
        <ecNumber evidence="5">4.1.2.4</ecNumber>
    </recommendedName>
    <alternativeName>
        <fullName evidence="11">2-deoxy-D-ribose 5-phosphate aldolase</fullName>
    </alternativeName>
    <alternativeName>
        <fullName evidence="10">Phosphodeoxyriboaldolase</fullName>
    </alternativeName>
</protein>
<comment type="pathway">
    <text evidence="3">Carbohydrate degradation; 2-deoxy-D-ribose 1-phosphate degradation; D-glyceraldehyde 3-phosphate and acetaldehyde from 2-deoxy-alpha-D-ribose 1-phosphate: step 2/2.</text>
</comment>
<dbReference type="SUPFAM" id="SSF51569">
    <property type="entry name" value="Aldolase"/>
    <property type="match status" value="1"/>
</dbReference>
<evidence type="ECO:0000256" key="4">
    <source>
        <dbReference type="ARBA" id="ARBA00009473"/>
    </source>
</evidence>
<dbReference type="GO" id="GO:0004139">
    <property type="term" value="F:deoxyribose-phosphate aldolase activity"/>
    <property type="evidence" value="ECO:0007669"/>
    <property type="project" value="UniProtKB-EC"/>
</dbReference>
<evidence type="ECO:0000256" key="8">
    <source>
        <dbReference type="ARBA" id="ARBA00023242"/>
    </source>
</evidence>
<dbReference type="SMART" id="SM01133">
    <property type="entry name" value="DeoC"/>
    <property type="match status" value="1"/>
</dbReference>
<comment type="function">
    <text evidence="13">Catalyzes a reversible aldol reaction between acetaldehyde and D-glyceraldehyde 3-phosphate to generate 2-deoxy-D-ribose 5-phosphate. Participates in stress granule (SG) assembly. May allow ATP production from extracellular deoxyinosine in conditions of energy deprivation.</text>
</comment>
<evidence type="ECO:0000256" key="11">
    <source>
        <dbReference type="ARBA" id="ARBA00032755"/>
    </source>
</evidence>
<dbReference type="AlphaFoldDB" id="A0A4Z2BHA4"/>
<dbReference type="GO" id="GO:0009264">
    <property type="term" value="P:deoxyribonucleotide catabolic process"/>
    <property type="evidence" value="ECO:0007669"/>
    <property type="project" value="InterPro"/>
</dbReference>
<keyword evidence="9 16" id="KW-0704">Schiff base</keyword>
<dbReference type="InterPro" id="IPR011343">
    <property type="entry name" value="DeoC"/>
</dbReference>
<dbReference type="InterPro" id="IPR013785">
    <property type="entry name" value="Aldolase_TIM"/>
</dbReference>
<comment type="subunit">
    <text evidence="14">Interacts with YBX1.</text>
</comment>
<comment type="similarity">
    <text evidence="4">Belongs to the DeoC/FbaB aldolase family. DeoC type 2 subfamily.</text>
</comment>
<organism evidence="17 18">
    <name type="scientific">Takifugu bimaculatus</name>
    <dbReference type="NCBI Taxonomy" id="433685"/>
    <lineage>
        <taxon>Eukaryota</taxon>
        <taxon>Metazoa</taxon>
        <taxon>Chordata</taxon>
        <taxon>Craniata</taxon>
        <taxon>Vertebrata</taxon>
        <taxon>Euteleostomi</taxon>
        <taxon>Actinopterygii</taxon>
        <taxon>Neopterygii</taxon>
        <taxon>Teleostei</taxon>
        <taxon>Neoteleostei</taxon>
        <taxon>Acanthomorphata</taxon>
        <taxon>Eupercaria</taxon>
        <taxon>Tetraodontiformes</taxon>
        <taxon>Tetradontoidea</taxon>
        <taxon>Tetraodontidae</taxon>
        <taxon>Takifugu</taxon>
    </lineage>
</organism>
<dbReference type="GO" id="GO:0016052">
    <property type="term" value="P:carbohydrate catabolic process"/>
    <property type="evidence" value="ECO:0007669"/>
    <property type="project" value="TreeGrafter"/>
</dbReference>
<dbReference type="PANTHER" id="PTHR10889:SF3">
    <property type="entry name" value="DEOXYRIBOSE-PHOSPHATE ALDOLASE"/>
    <property type="match status" value="1"/>
</dbReference>
<evidence type="ECO:0000256" key="2">
    <source>
        <dbReference type="ARBA" id="ARBA00004463"/>
    </source>
</evidence>
<dbReference type="GO" id="GO:0046386">
    <property type="term" value="P:deoxyribose phosphate catabolic process"/>
    <property type="evidence" value="ECO:0007669"/>
    <property type="project" value="UniProtKB-UniPathway"/>
</dbReference>
<dbReference type="GO" id="GO:0005737">
    <property type="term" value="C:cytoplasm"/>
    <property type="evidence" value="ECO:0007669"/>
    <property type="project" value="InterPro"/>
</dbReference>
<evidence type="ECO:0000256" key="14">
    <source>
        <dbReference type="ARBA" id="ARBA00061866"/>
    </source>
</evidence>
<feature type="active site" description="Proton donor/acceptor" evidence="16">
    <location>
        <position position="254"/>
    </location>
</feature>
<evidence type="ECO:0000256" key="6">
    <source>
        <dbReference type="ARBA" id="ARBA00022490"/>
    </source>
</evidence>
<comment type="subcellular location">
    <subcellularLocation>
        <location evidence="2">Cytoplasmic granule</location>
    </subcellularLocation>
    <subcellularLocation>
        <location evidence="1">Nucleus</location>
    </subcellularLocation>
</comment>
<dbReference type="Gene3D" id="3.20.20.70">
    <property type="entry name" value="Aldolase class I"/>
    <property type="match status" value="1"/>
</dbReference>
<evidence type="ECO:0000256" key="7">
    <source>
        <dbReference type="ARBA" id="ARBA00023239"/>
    </source>
</evidence>
<dbReference type="EC" id="4.1.2.4" evidence="5"/>
<reference evidence="17 18" key="1">
    <citation type="submission" date="2019-04" db="EMBL/GenBank/DDBJ databases">
        <title>The sequence and de novo assembly of Takifugu bimaculatus genome using PacBio and Hi-C technologies.</title>
        <authorList>
            <person name="Xu P."/>
            <person name="Liu B."/>
            <person name="Zhou Z."/>
        </authorList>
    </citation>
    <scope>NUCLEOTIDE SEQUENCE [LARGE SCALE GENOMIC DNA]</scope>
    <source>
        <strain evidence="17">TB-2018</strain>
        <tissue evidence="17">Muscle</tissue>
    </source>
</reference>
<gene>
    <name evidence="17" type="ORF">fugu_020124</name>
</gene>
<evidence type="ECO:0000256" key="13">
    <source>
        <dbReference type="ARBA" id="ARBA00054733"/>
    </source>
</evidence>
<comment type="catalytic activity">
    <reaction evidence="12">
        <text>2-deoxy-D-ribose 5-phosphate = D-glyceraldehyde 3-phosphate + acetaldehyde</text>
        <dbReference type="Rhea" id="RHEA:12821"/>
        <dbReference type="ChEBI" id="CHEBI:15343"/>
        <dbReference type="ChEBI" id="CHEBI:59776"/>
        <dbReference type="ChEBI" id="CHEBI:62877"/>
        <dbReference type="EC" id="4.1.2.4"/>
    </reaction>
</comment>
<accession>A0A4Z2BHA4</accession>
<evidence type="ECO:0000256" key="15">
    <source>
        <dbReference type="ARBA" id="ARBA00068105"/>
    </source>
</evidence>
<dbReference type="CDD" id="cd00959">
    <property type="entry name" value="DeoC"/>
    <property type="match status" value="1"/>
</dbReference>
<dbReference type="FunFam" id="3.20.20.70:FF:000103">
    <property type="entry name" value="Putative deoxyribose-phosphate aldolase"/>
    <property type="match status" value="1"/>
</dbReference>
<dbReference type="UniPathway" id="UPA00002">
    <property type="reaction ID" value="UER00468"/>
</dbReference>
<evidence type="ECO:0000256" key="12">
    <source>
        <dbReference type="ARBA" id="ARBA00048791"/>
    </source>
</evidence>
<comment type="caution">
    <text evidence="17">The sequence shown here is derived from an EMBL/GenBank/DDBJ whole genome shotgun (WGS) entry which is preliminary data.</text>
</comment>
<evidence type="ECO:0000256" key="1">
    <source>
        <dbReference type="ARBA" id="ARBA00004123"/>
    </source>
</evidence>
<dbReference type="NCBIfam" id="TIGR00126">
    <property type="entry name" value="deoC"/>
    <property type="match status" value="1"/>
</dbReference>
<dbReference type="InterPro" id="IPR002915">
    <property type="entry name" value="DeoC/FbaB/LacD_aldolase"/>
</dbReference>
<evidence type="ECO:0000256" key="16">
    <source>
        <dbReference type="PIRSR" id="PIRSR001357-50"/>
    </source>
</evidence>
<keyword evidence="8" id="KW-0539">Nucleus</keyword>